<protein>
    <submittedName>
        <fullName evidence="1">Uncharacterized protein</fullName>
    </submittedName>
</protein>
<feature type="non-terminal residue" evidence="1">
    <location>
        <position position="1"/>
    </location>
</feature>
<accession>X1GMW8</accession>
<organism evidence="1">
    <name type="scientific">marine sediment metagenome</name>
    <dbReference type="NCBI Taxonomy" id="412755"/>
    <lineage>
        <taxon>unclassified sequences</taxon>
        <taxon>metagenomes</taxon>
        <taxon>ecological metagenomes</taxon>
    </lineage>
</organism>
<reference evidence="1" key="1">
    <citation type="journal article" date="2014" name="Front. Microbiol.">
        <title>High frequency of phylogenetically diverse reductive dehalogenase-homologous genes in deep subseafloor sedimentary metagenomes.</title>
        <authorList>
            <person name="Kawai M."/>
            <person name="Futagami T."/>
            <person name="Toyoda A."/>
            <person name="Takaki Y."/>
            <person name="Nishi S."/>
            <person name="Hori S."/>
            <person name="Arai W."/>
            <person name="Tsubouchi T."/>
            <person name="Morono Y."/>
            <person name="Uchiyama I."/>
            <person name="Ito T."/>
            <person name="Fujiyama A."/>
            <person name="Inagaki F."/>
            <person name="Takami H."/>
        </authorList>
    </citation>
    <scope>NUCLEOTIDE SEQUENCE</scope>
    <source>
        <strain evidence="1">Expedition CK06-06</strain>
    </source>
</reference>
<proteinExistence type="predicted"/>
<dbReference type="AlphaFoldDB" id="X1GMW8"/>
<dbReference type="EMBL" id="BARU01017279">
    <property type="protein sequence ID" value="GAH58507.1"/>
    <property type="molecule type" value="Genomic_DNA"/>
</dbReference>
<gene>
    <name evidence="1" type="ORF">S03H2_28679</name>
</gene>
<comment type="caution">
    <text evidence="1">The sequence shown here is derived from an EMBL/GenBank/DDBJ whole genome shotgun (WGS) entry which is preliminary data.</text>
</comment>
<name>X1GMW8_9ZZZZ</name>
<sequence>DIDKTNPTLFQLDSPTDQINTMAYNTSMGNNFQANYAYGKVIYYRNGPYCSDLMTRFYAKWGEERGVAGISLSKYGIEYRAWVDLTAKEAVIARVSGSEERLAEDILSKEFEVATEGKPLALRFANVDHQLVFEFGRSRADS</sequence>
<evidence type="ECO:0000313" key="1">
    <source>
        <dbReference type="EMBL" id="GAH58507.1"/>
    </source>
</evidence>